<evidence type="ECO:0000313" key="1">
    <source>
        <dbReference type="EMBL" id="KAE9537697.1"/>
    </source>
</evidence>
<dbReference type="OrthoDB" id="6597487at2759"/>
<keyword evidence="2" id="KW-1185">Reference proteome</keyword>
<proteinExistence type="predicted"/>
<gene>
    <name evidence="1" type="ORF">AGLY_006720</name>
</gene>
<dbReference type="EMBL" id="VYZN01000018">
    <property type="protein sequence ID" value="KAE9537697.1"/>
    <property type="molecule type" value="Genomic_DNA"/>
</dbReference>
<organism evidence="1 2">
    <name type="scientific">Aphis glycines</name>
    <name type="common">Soybean aphid</name>
    <dbReference type="NCBI Taxonomy" id="307491"/>
    <lineage>
        <taxon>Eukaryota</taxon>
        <taxon>Metazoa</taxon>
        <taxon>Ecdysozoa</taxon>
        <taxon>Arthropoda</taxon>
        <taxon>Hexapoda</taxon>
        <taxon>Insecta</taxon>
        <taxon>Pterygota</taxon>
        <taxon>Neoptera</taxon>
        <taxon>Paraneoptera</taxon>
        <taxon>Hemiptera</taxon>
        <taxon>Sternorrhyncha</taxon>
        <taxon>Aphidomorpha</taxon>
        <taxon>Aphidoidea</taxon>
        <taxon>Aphididae</taxon>
        <taxon>Aphidini</taxon>
        <taxon>Aphis</taxon>
        <taxon>Aphis</taxon>
    </lineage>
</organism>
<dbReference type="PANTHER" id="PTHR45913:SF5">
    <property type="entry name" value="GENERAL TRANSCRIPTION FACTOR II-I REPEAT DOMAIN-CONTAINING PROTEIN 2A-LIKE PROTEIN"/>
    <property type="match status" value="1"/>
</dbReference>
<name>A0A6G0TRW2_APHGL</name>
<sequence length="431" mass="49911">MVLTSYEIAFLLAKCGKPYSDGEIIKKSLDIFAKNANDSNISAYVNDISLSRNTIMRRIDEISSNISKQISCNTTNSKYFFLALDESCDITDNPQLSIFIRSVNSKFEVTEELLGLEVLETSTKGIDIFNKFKCCVETLLLKNDDLIWSKLESVCTYGAPCMIGKNFGCVTLLEEFLNRKLNKYHCIIHLESLCAKVLKFDHVLKPVSRCINKIKARPLNHRLFRTLFEDVINESGELLLFCEVRWLAKGKALERFWNIKDEVIEFLEKNNELPDECKLLRDKNWLNDLALLTDILGHLNILNKRLQGEGNLFPVLVGFINSFMSRLRLFESNLGMGNLNHFVRLKSIYLPTDTPLTIFKNHILTLFLSFQERFNRFKEEEDLNNLFINPFIISTHDLQKYNPNMQLEIIELQSSVVLKCKYKELPKIIEF</sequence>
<dbReference type="Proteomes" id="UP000475862">
    <property type="component" value="Unassembled WGS sequence"/>
</dbReference>
<evidence type="ECO:0008006" key="3">
    <source>
        <dbReference type="Google" id="ProtNLM"/>
    </source>
</evidence>
<reference evidence="1 2" key="1">
    <citation type="submission" date="2019-08" db="EMBL/GenBank/DDBJ databases">
        <title>The genome of the soybean aphid Biotype 1, its phylome, world population structure and adaptation to the North American continent.</title>
        <authorList>
            <person name="Giordano R."/>
            <person name="Donthu R.K."/>
            <person name="Hernandez A.G."/>
            <person name="Wright C.L."/>
            <person name="Zimin A.V."/>
        </authorList>
    </citation>
    <scope>NUCLEOTIDE SEQUENCE [LARGE SCALE GENOMIC DNA]</scope>
    <source>
        <tissue evidence="1">Whole aphids</tissue>
    </source>
</reference>
<dbReference type="PANTHER" id="PTHR45913">
    <property type="entry name" value="EPM2A-INTERACTING PROTEIN 1"/>
    <property type="match status" value="1"/>
</dbReference>
<comment type="caution">
    <text evidence="1">The sequence shown here is derived from an EMBL/GenBank/DDBJ whole genome shotgun (WGS) entry which is preliminary data.</text>
</comment>
<accession>A0A6G0TRW2</accession>
<evidence type="ECO:0000313" key="2">
    <source>
        <dbReference type="Proteomes" id="UP000475862"/>
    </source>
</evidence>
<protein>
    <recommendedName>
        <fullName evidence="3">DUF4371 domain-containing protein</fullName>
    </recommendedName>
</protein>
<dbReference type="AlphaFoldDB" id="A0A6G0TRW2"/>